<keyword evidence="1" id="KW-0472">Membrane</keyword>
<accession>A0A2M7VAA3</accession>
<reference evidence="3" key="1">
    <citation type="submission" date="2017-09" db="EMBL/GenBank/DDBJ databases">
        <title>Depth-based differentiation of microbial function through sediment-hosted aquifers and enrichment of novel symbionts in the deep terrestrial subsurface.</title>
        <authorList>
            <person name="Probst A.J."/>
            <person name="Ladd B."/>
            <person name="Jarett J.K."/>
            <person name="Geller-Mcgrath D.E."/>
            <person name="Sieber C.M.K."/>
            <person name="Emerson J.B."/>
            <person name="Anantharaman K."/>
            <person name="Thomas B.C."/>
            <person name="Malmstrom R."/>
            <person name="Stieglmeier M."/>
            <person name="Klingl A."/>
            <person name="Woyke T."/>
            <person name="Ryan C.M."/>
            <person name="Banfield J.F."/>
        </authorList>
    </citation>
    <scope>NUCLEOTIDE SEQUENCE [LARGE SCALE GENOMIC DNA]</scope>
</reference>
<dbReference type="PANTHER" id="PTHR33392">
    <property type="entry name" value="POLYISOPRENYL-TEICHOIC ACID--PEPTIDOGLYCAN TEICHOIC ACID TRANSFERASE TAGU"/>
    <property type="match status" value="1"/>
</dbReference>
<name>A0A2M7VAA3_9BACT</name>
<evidence type="ECO:0000313" key="3">
    <source>
        <dbReference type="Proteomes" id="UP000228568"/>
    </source>
</evidence>
<comment type="caution">
    <text evidence="2">The sequence shown here is derived from an EMBL/GenBank/DDBJ whole genome shotgun (WGS) entry which is preliminary data.</text>
</comment>
<protein>
    <recommendedName>
        <fullName evidence="4">Cell envelope-related transcriptional attenuator domain-containing protein</fullName>
    </recommendedName>
</protein>
<dbReference type="Gene3D" id="3.30.420.590">
    <property type="match status" value="1"/>
</dbReference>
<dbReference type="PANTHER" id="PTHR33392:SF6">
    <property type="entry name" value="POLYISOPRENYL-TEICHOIC ACID--PEPTIDOGLYCAN TEICHOIC ACID TRANSFERASE TAGU"/>
    <property type="match status" value="1"/>
</dbReference>
<proteinExistence type="predicted"/>
<dbReference type="InterPro" id="IPR050922">
    <property type="entry name" value="LytR/CpsA/Psr_CW_biosynth"/>
</dbReference>
<dbReference type="Proteomes" id="UP000228568">
    <property type="component" value="Unassembled WGS sequence"/>
</dbReference>
<sequence length="397" mass="46277">MKCLLKYFFIIAASILVLWIVSKSVFWYHNYRIVQEESRRRVAAIAEVLARRQQTEMGDDKVDPFGEDDVVRILLIGLDNRAEQEYGHCDAIQMIEINRAQKNVLITAVPRGTYSPLPVGFMTTSTDYYVSNSCALGGLEYGVANIEHILKKDADYIITVGFSEVYGILRASELPTTETLQWLRNRQGYTIGEPQRAHNHSTFLKQFLISFVANQEFSSIDRAWHYILYKMVQTDLTFDQSEKIIRELADMQLSEHPENIQLTMKPVYKVTDILYDPKTIDEHLEATIGQIAKLLPEEDYTNLTNEEVQTKLVQTINDKKENPAFTKWAFENELWWQVEDGQKRDFIRWDFLTMYINDQPIEEQQAILADYILEMEHLGKEEWLEKGKNLLLQVIDK</sequence>
<gene>
    <name evidence="2" type="ORF">COX81_00215</name>
</gene>
<feature type="transmembrane region" description="Helical" evidence="1">
    <location>
        <begin position="7"/>
        <end position="28"/>
    </location>
</feature>
<evidence type="ECO:0008006" key="4">
    <source>
        <dbReference type="Google" id="ProtNLM"/>
    </source>
</evidence>
<dbReference type="EMBL" id="PFPK01000003">
    <property type="protein sequence ID" value="PIZ95816.1"/>
    <property type="molecule type" value="Genomic_DNA"/>
</dbReference>
<organism evidence="2 3">
    <name type="scientific">Candidatus Magasanikbacteria bacterium CG_4_10_14_0_2_um_filter_37_12</name>
    <dbReference type="NCBI Taxonomy" id="1974637"/>
    <lineage>
        <taxon>Bacteria</taxon>
        <taxon>Candidatus Magasanikiibacteriota</taxon>
    </lineage>
</organism>
<keyword evidence="1" id="KW-0812">Transmembrane</keyword>
<keyword evidence="1" id="KW-1133">Transmembrane helix</keyword>
<dbReference type="AlphaFoldDB" id="A0A2M7VAA3"/>
<evidence type="ECO:0000256" key="1">
    <source>
        <dbReference type="SAM" id="Phobius"/>
    </source>
</evidence>
<evidence type="ECO:0000313" key="2">
    <source>
        <dbReference type="EMBL" id="PIZ95816.1"/>
    </source>
</evidence>